<accession>A0A645DIK6</accession>
<sequence length="374" mass="41241">MPAFAIPGTRRDRRCRIFAGTVGKEAPAPDIVDAVVIFAVGFQIFADGIRTQRRRLEIGRVQQRPLGRILAQHGKAQAAAAVARNDRVVQRIAGLEPRSETARGDGGHIIVSGRRHGGNGAIHRHRRSIGGCANGEVDALAPDGTAVLLQIEFAIMPSRRGSAQRHHRQVEPLPGHGGHRHIRQRPSVNRNLERTGKVADARRNPRRQAEGLAGIELVEVLPVADHGPQTAAAGTFAIQLHHRQLLRNRRQRRKAFVHSFQKPRIDPDGQMIAAAPERGISARGQIAPFNPGTARNHLIRRLEFAAAAQSHAIDPDFVVHRNLAQLQQQAVTGKSFRQIEIAMVENLAPERKFARLFVQTDPDAHRYAGRFGRI</sequence>
<dbReference type="AlphaFoldDB" id="A0A645DIK6"/>
<feature type="region of interest" description="Disordered" evidence="1">
    <location>
        <begin position="99"/>
        <end position="121"/>
    </location>
</feature>
<gene>
    <name evidence="2" type="ORF">SDC9_135747</name>
</gene>
<evidence type="ECO:0000313" key="2">
    <source>
        <dbReference type="EMBL" id="MPM88643.1"/>
    </source>
</evidence>
<proteinExistence type="predicted"/>
<evidence type="ECO:0000256" key="1">
    <source>
        <dbReference type="SAM" id="MobiDB-lite"/>
    </source>
</evidence>
<comment type="caution">
    <text evidence="2">The sequence shown here is derived from an EMBL/GenBank/DDBJ whole genome shotgun (WGS) entry which is preliminary data.</text>
</comment>
<reference evidence="2" key="1">
    <citation type="submission" date="2019-08" db="EMBL/GenBank/DDBJ databases">
        <authorList>
            <person name="Kucharzyk K."/>
            <person name="Murdoch R.W."/>
            <person name="Higgins S."/>
            <person name="Loffler F."/>
        </authorList>
    </citation>
    <scope>NUCLEOTIDE SEQUENCE</scope>
</reference>
<dbReference type="EMBL" id="VSSQ01036228">
    <property type="protein sequence ID" value="MPM88643.1"/>
    <property type="molecule type" value="Genomic_DNA"/>
</dbReference>
<protein>
    <submittedName>
        <fullName evidence="2">Uncharacterized protein</fullName>
    </submittedName>
</protein>
<organism evidence="2">
    <name type="scientific">bioreactor metagenome</name>
    <dbReference type="NCBI Taxonomy" id="1076179"/>
    <lineage>
        <taxon>unclassified sequences</taxon>
        <taxon>metagenomes</taxon>
        <taxon>ecological metagenomes</taxon>
    </lineage>
</organism>
<name>A0A645DIK6_9ZZZZ</name>